<sequence length="109" mass="12912">MHLTIHTGPQIYQDTTPKHNQLKVNNKYSHITHSKHIIGRKFDECFIQEYISREFVQYQLEKGLHDKALFKINVNNESTLKTPEEVSAEILKHLKEMAEYFLGRKVFKV</sequence>
<dbReference type="SUPFAM" id="SSF53067">
    <property type="entry name" value="Actin-like ATPase domain"/>
    <property type="match status" value="1"/>
</dbReference>
<dbReference type="GO" id="GO:0005524">
    <property type="term" value="F:ATP binding"/>
    <property type="evidence" value="ECO:0007669"/>
    <property type="project" value="UniProtKB-KW"/>
</dbReference>
<dbReference type="Pfam" id="PF00012">
    <property type="entry name" value="HSP70"/>
    <property type="match status" value="1"/>
</dbReference>
<gene>
    <name evidence="4" type="primary">LOC114347207</name>
</gene>
<dbReference type="Gene3D" id="3.30.420.40">
    <property type="match status" value="1"/>
</dbReference>
<feature type="non-terminal residue" evidence="4">
    <location>
        <position position="109"/>
    </location>
</feature>
<dbReference type="InParanoid" id="A0A6P7H5C2"/>
<keyword evidence="2" id="KW-0547">Nucleotide-binding</keyword>
<protein>
    <submittedName>
        <fullName evidence="4">Probable mediator of RNA polymerase II transcription subunit 37b</fullName>
    </submittedName>
</protein>
<dbReference type="RefSeq" id="XP_028153737.1">
    <property type="nucleotide sequence ID" value="XM_028297936.1"/>
</dbReference>
<dbReference type="InterPro" id="IPR043129">
    <property type="entry name" value="ATPase_NBD"/>
</dbReference>
<proteinExistence type="inferred from homology"/>
<keyword evidence="3" id="KW-0067">ATP-binding</keyword>
<evidence type="ECO:0000256" key="2">
    <source>
        <dbReference type="ARBA" id="ARBA00022741"/>
    </source>
</evidence>
<evidence type="ECO:0000256" key="1">
    <source>
        <dbReference type="ARBA" id="ARBA00007381"/>
    </source>
</evidence>
<evidence type="ECO:0000313" key="4">
    <source>
        <dbReference type="RefSeq" id="XP_028153737.1"/>
    </source>
</evidence>
<organism evidence="4">
    <name type="scientific">Diabrotica virgifera virgifera</name>
    <name type="common">western corn rootworm</name>
    <dbReference type="NCBI Taxonomy" id="50390"/>
    <lineage>
        <taxon>Eukaryota</taxon>
        <taxon>Metazoa</taxon>
        <taxon>Ecdysozoa</taxon>
        <taxon>Arthropoda</taxon>
        <taxon>Hexapoda</taxon>
        <taxon>Insecta</taxon>
        <taxon>Pterygota</taxon>
        <taxon>Neoptera</taxon>
        <taxon>Endopterygota</taxon>
        <taxon>Coleoptera</taxon>
        <taxon>Polyphaga</taxon>
        <taxon>Cucujiformia</taxon>
        <taxon>Chrysomeloidea</taxon>
        <taxon>Chrysomelidae</taxon>
        <taxon>Galerucinae</taxon>
        <taxon>Diabroticina</taxon>
        <taxon>Diabroticites</taxon>
        <taxon>Diabrotica</taxon>
    </lineage>
</organism>
<dbReference type="InterPro" id="IPR013126">
    <property type="entry name" value="Hsp_70_fam"/>
</dbReference>
<dbReference type="GO" id="GO:0140662">
    <property type="term" value="F:ATP-dependent protein folding chaperone"/>
    <property type="evidence" value="ECO:0007669"/>
    <property type="project" value="InterPro"/>
</dbReference>
<dbReference type="AlphaFoldDB" id="A0A6P7H5C2"/>
<accession>A0A6P7H5C2</accession>
<comment type="similarity">
    <text evidence="1">Belongs to the heat shock protein 70 family.</text>
</comment>
<name>A0A6P7H5C2_DIAVI</name>
<evidence type="ECO:0000256" key="3">
    <source>
        <dbReference type="ARBA" id="ARBA00022840"/>
    </source>
</evidence>
<reference evidence="4" key="1">
    <citation type="submission" date="2025-08" db="UniProtKB">
        <authorList>
            <consortium name="RefSeq"/>
        </authorList>
    </citation>
    <scope>IDENTIFICATION</scope>
    <source>
        <tissue evidence="4">Whole insect</tissue>
    </source>
</reference>